<keyword evidence="4 6" id="KW-1133">Transmembrane helix</keyword>
<feature type="transmembrane region" description="Helical" evidence="6">
    <location>
        <begin position="240"/>
        <end position="261"/>
    </location>
</feature>
<keyword evidence="2" id="KW-1003">Cell membrane</keyword>
<dbReference type="PANTHER" id="PTHR42798:SF2">
    <property type="entry name" value="ABC TRANSPORTER ATP-BINDING PROTEIN MG467-RELATED"/>
    <property type="match status" value="1"/>
</dbReference>
<dbReference type="InterPro" id="IPR027417">
    <property type="entry name" value="P-loop_NTPase"/>
</dbReference>
<proteinExistence type="predicted"/>
<keyword evidence="9" id="KW-1185">Reference proteome</keyword>
<keyword evidence="5 6" id="KW-0472">Membrane</keyword>
<dbReference type="PROSITE" id="PS50893">
    <property type="entry name" value="ABC_TRANSPORTER_2"/>
    <property type="match status" value="1"/>
</dbReference>
<evidence type="ECO:0000256" key="1">
    <source>
        <dbReference type="ARBA" id="ARBA00004651"/>
    </source>
</evidence>
<evidence type="ECO:0000259" key="7">
    <source>
        <dbReference type="PROSITE" id="PS50893"/>
    </source>
</evidence>
<dbReference type="PROSITE" id="PS00211">
    <property type="entry name" value="ABC_TRANSPORTER_1"/>
    <property type="match status" value="1"/>
</dbReference>
<dbReference type="Pfam" id="PF02687">
    <property type="entry name" value="FtsX"/>
    <property type="match status" value="1"/>
</dbReference>
<dbReference type="InterPro" id="IPR003838">
    <property type="entry name" value="ABC3_permease_C"/>
</dbReference>
<accession>A0A918KES3</accession>
<organism evidence="8 9">
    <name type="scientific">Streptomyces minutiscleroticus</name>
    <dbReference type="NCBI Taxonomy" id="68238"/>
    <lineage>
        <taxon>Bacteria</taxon>
        <taxon>Bacillati</taxon>
        <taxon>Actinomycetota</taxon>
        <taxon>Actinomycetes</taxon>
        <taxon>Kitasatosporales</taxon>
        <taxon>Streptomycetaceae</taxon>
        <taxon>Streptomyces</taxon>
    </lineage>
</organism>
<feature type="domain" description="ABC transporter" evidence="7">
    <location>
        <begin position="4"/>
        <end position="237"/>
    </location>
</feature>
<dbReference type="Pfam" id="PF00005">
    <property type="entry name" value="ABC_tran"/>
    <property type="match status" value="1"/>
</dbReference>
<dbReference type="PANTHER" id="PTHR42798">
    <property type="entry name" value="LIPOPROTEIN-RELEASING SYSTEM ATP-BINDING PROTEIN LOLD"/>
    <property type="match status" value="1"/>
</dbReference>
<keyword evidence="3 6" id="KW-0812">Transmembrane</keyword>
<dbReference type="GO" id="GO:0005886">
    <property type="term" value="C:plasma membrane"/>
    <property type="evidence" value="ECO:0007669"/>
    <property type="project" value="UniProtKB-SubCell"/>
</dbReference>
<evidence type="ECO:0000313" key="8">
    <source>
        <dbReference type="EMBL" id="GGX59186.1"/>
    </source>
</evidence>
<dbReference type="InterPro" id="IPR017871">
    <property type="entry name" value="ABC_transporter-like_CS"/>
</dbReference>
<evidence type="ECO:0000256" key="6">
    <source>
        <dbReference type="SAM" id="Phobius"/>
    </source>
</evidence>
<reference evidence="8" key="1">
    <citation type="journal article" date="2014" name="Int. J. Syst. Evol. Microbiol.">
        <title>Complete genome sequence of Corynebacterium casei LMG S-19264T (=DSM 44701T), isolated from a smear-ripened cheese.</title>
        <authorList>
            <consortium name="US DOE Joint Genome Institute (JGI-PGF)"/>
            <person name="Walter F."/>
            <person name="Albersmeier A."/>
            <person name="Kalinowski J."/>
            <person name="Ruckert C."/>
        </authorList>
    </citation>
    <scope>NUCLEOTIDE SEQUENCE</scope>
    <source>
        <strain evidence="8">JCM 4790</strain>
    </source>
</reference>
<comment type="caution">
    <text evidence="8">The sequence shown here is derived from an EMBL/GenBank/DDBJ whole genome shotgun (WGS) entry which is preliminary data.</text>
</comment>
<dbReference type="AlphaFoldDB" id="A0A918KES3"/>
<evidence type="ECO:0000256" key="3">
    <source>
        <dbReference type="ARBA" id="ARBA00022692"/>
    </source>
</evidence>
<dbReference type="InterPro" id="IPR003439">
    <property type="entry name" value="ABC_transporter-like_ATP-bd"/>
</dbReference>
<gene>
    <name evidence="8" type="ORF">GCM10010358_11870</name>
</gene>
<evidence type="ECO:0000256" key="5">
    <source>
        <dbReference type="ARBA" id="ARBA00023136"/>
    </source>
</evidence>
<evidence type="ECO:0000256" key="2">
    <source>
        <dbReference type="ARBA" id="ARBA00022475"/>
    </source>
</evidence>
<protein>
    <recommendedName>
        <fullName evidence="7">ABC transporter domain-containing protein</fullName>
    </recommendedName>
</protein>
<evidence type="ECO:0000256" key="4">
    <source>
        <dbReference type="ARBA" id="ARBA00022989"/>
    </source>
</evidence>
<dbReference type="GO" id="GO:0016887">
    <property type="term" value="F:ATP hydrolysis activity"/>
    <property type="evidence" value="ECO:0007669"/>
    <property type="project" value="InterPro"/>
</dbReference>
<sequence>MHCVAGLDTFSSGSVRIGDTELGALKDKQLTRLRRDKIGFIFQVFDLLPTLTALENITLPMDIAGRKPDRQWLDTVIDTVGLSGRLSHRPSQLSGGQQQRVAVARTLASRPDIVFGDEPTGNLDVDGTLRRTGAADLKVLVATAGGPSDAARARGARALGDSPAVRIRSERDVSEESARSVTLMLDMLYALLAMAVVITVLGVVNTLAMAASERAREIGTLRAIGLDRSGTKRMVRLESLAVSLSGGALGIALGVFFGWATGEPLGTRTKTYELILPWDRIAVFLLLAAVVGVLAALWPARRAARLNMLQAIRAE</sequence>
<reference evidence="8" key="2">
    <citation type="submission" date="2020-09" db="EMBL/GenBank/DDBJ databases">
        <authorList>
            <person name="Sun Q."/>
            <person name="Ohkuma M."/>
        </authorList>
    </citation>
    <scope>NUCLEOTIDE SEQUENCE</scope>
    <source>
        <strain evidence="8">JCM 4790</strain>
    </source>
</reference>
<dbReference type="Proteomes" id="UP000619244">
    <property type="component" value="Unassembled WGS sequence"/>
</dbReference>
<dbReference type="EMBL" id="BMVU01000003">
    <property type="protein sequence ID" value="GGX59186.1"/>
    <property type="molecule type" value="Genomic_DNA"/>
</dbReference>
<evidence type="ECO:0000313" key="9">
    <source>
        <dbReference type="Proteomes" id="UP000619244"/>
    </source>
</evidence>
<dbReference type="SUPFAM" id="SSF52540">
    <property type="entry name" value="P-loop containing nucleoside triphosphate hydrolases"/>
    <property type="match status" value="1"/>
</dbReference>
<feature type="transmembrane region" description="Helical" evidence="6">
    <location>
        <begin position="187"/>
        <end position="208"/>
    </location>
</feature>
<name>A0A918KES3_9ACTN</name>
<comment type="subcellular location">
    <subcellularLocation>
        <location evidence="1">Cell membrane</location>
        <topology evidence="1">Multi-pass membrane protein</topology>
    </subcellularLocation>
</comment>
<dbReference type="GO" id="GO:0005524">
    <property type="term" value="F:ATP binding"/>
    <property type="evidence" value="ECO:0007669"/>
    <property type="project" value="InterPro"/>
</dbReference>
<feature type="transmembrane region" description="Helical" evidence="6">
    <location>
        <begin position="281"/>
        <end position="300"/>
    </location>
</feature>
<dbReference type="Gene3D" id="3.40.50.300">
    <property type="entry name" value="P-loop containing nucleotide triphosphate hydrolases"/>
    <property type="match status" value="1"/>
</dbReference>